<dbReference type="Proteomes" id="UP001177021">
    <property type="component" value="Unassembled WGS sequence"/>
</dbReference>
<proteinExistence type="predicted"/>
<comment type="caution">
    <text evidence="1">The sequence shown here is derived from an EMBL/GenBank/DDBJ whole genome shotgun (WGS) entry which is preliminary data.</text>
</comment>
<evidence type="ECO:0000313" key="2">
    <source>
        <dbReference type="Proteomes" id="UP001177021"/>
    </source>
</evidence>
<organism evidence="1 2">
    <name type="scientific">Trifolium pratense</name>
    <name type="common">Red clover</name>
    <dbReference type="NCBI Taxonomy" id="57577"/>
    <lineage>
        <taxon>Eukaryota</taxon>
        <taxon>Viridiplantae</taxon>
        <taxon>Streptophyta</taxon>
        <taxon>Embryophyta</taxon>
        <taxon>Tracheophyta</taxon>
        <taxon>Spermatophyta</taxon>
        <taxon>Magnoliopsida</taxon>
        <taxon>eudicotyledons</taxon>
        <taxon>Gunneridae</taxon>
        <taxon>Pentapetalae</taxon>
        <taxon>rosids</taxon>
        <taxon>fabids</taxon>
        <taxon>Fabales</taxon>
        <taxon>Fabaceae</taxon>
        <taxon>Papilionoideae</taxon>
        <taxon>50 kb inversion clade</taxon>
        <taxon>NPAAA clade</taxon>
        <taxon>Hologalegina</taxon>
        <taxon>IRL clade</taxon>
        <taxon>Trifolieae</taxon>
        <taxon>Trifolium</taxon>
    </lineage>
</organism>
<reference evidence="1" key="1">
    <citation type="submission" date="2023-10" db="EMBL/GenBank/DDBJ databases">
        <authorList>
            <person name="Rodriguez Cubillos JULIANA M."/>
            <person name="De Vega J."/>
        </authorList>
    </citation>
    <scope>NUCLEOTIDE SEQUENCE</scope>
</reference>
<accession>A0ACB0LFU5</accession>
<sequence length="93" mass="10313">MSRLGVIHGDGGGDWCQDTMVRKLGSCNVIIFGMIFCWIQSLLALFSQGYSQCRLKRSVLSTKWVVGDGILCVGRRFDRPTVENGLKDESSVL</sequence>
<name>A0ACB0LFU5_TRIPR</name>
<keyword evidence="2" id="KW-1185">Reference proteome</keyword>
<evidence type="ECO:0000313" key="1">
    <source>
        <dbReference type="EMBL" id="CAJ2668308.1"/>
    </source>
</evidence>
<gene>
    <name evidence="1" type="ORF">MILVUS5_LOCUS32726</name>
</gene>
<dbReference type="EMBL" id="CASHSV030000513">
    <property type="protein sequence ID" value="CAJ2668308.1"/>
    <property type="molecule type" value="Genomic_DNA"/>
</dbReference>
<protein>
    <submittedName>
        <fullName evidence="1">Uncharacterized protein</fullName>
    </submittedName>
</protein>